<dbReference type="EMBL" id="NCKV01000795">
    <property type="protein sequence ID" value="RWS29716.1"/>
    <property type="molecule type" value="Genomic_DNA"/>
</dbReference>
<dbReference type="GO" id="GO:0005615">
    <property type="term" value="C:extracellular space"/>
    <property type="evidence" value="ECO:0007669"/>
    <property type="project" value="TreeGrafter"/>
</dbReference>
<dbReference type="OrthoDB" id="199913at2759"/>
<evidence type="ECO:0000256" key="3">
    <source>
        <dbReference type="ARBA" id="ARBA00022525"/>
    </source>
</evidence>
<evidence type="ECO:0000256" key="4">
    <source>
        <dbReference type="RuleBase" id="RU004262"/>
    </source>
</evidence>
<comment type="caution">
    <text evidence="6">The sequence shown here is derived from an EMBL/GenBank/DDBJ whole genome shotgun (WGS) entry which is preliminary data.</text>
</comment>
<gene>
    <name evidence="6" type="ORF">B4U80_06570</name>
</gene>
<accession>A0A443SQA2</accession>
<reference evidence="6 7" key="1">
    <citation type="journal article" date="2018" name="Gigascience">
        <title>Genomes of trombidid mites reveal novel predicted allergens and laterally-transferred genes associated with secondary metabolism.</title>
        <authorList>
            <person name="Dong X."/>
            <person name="Chaisiri K."/>
            <person name="Xia D."/>
            <person name="Armstrong S.D."/>
            <person name="Fang Y."/>
            <person name="Donnelly M.J."/>
            <person name="Kadowaki T."/>
            <person name="McGarry J.W."/>
            <person name="Darby A.C."/>
            <person name="Makepeace B.L."/>
        </authorList>
    </citation>
    <scope>NUCLEOTIDE SEQUENCE [LARGE SCALE GENOMIC DNA]</scope>
    <source>
        <strain evidence="6">UoL-UT</strain>
    </source>
</reference>
<dbReference type="PANTHER" id="PTHR11610:SF186">
    <property type="entry name" value="FI22312P1"/>
    <property type="match status" value="1"/>
</dbReference>
<dbReference type="InterPro" id="IPR029058">
    <property type="entry name" value="AB_hydrolase_fold"/>
</dbReference>
<evidence type="ECO:0000313" key="7">
    <source>
        <dbReference type="Proteomes" id="UP000288716"/>
    </source>
</evidence>
<evidence type="ECO:0000259" key="5">
    <source>
        <dbReference type="Pfam" id="PF00151"/>
    </source>
</evidence>
<organism evidence="6 7">
    <name type="scientific">Leptotrombidium deliense</name>
    <dbReference type="NCBI Taxonomy" id="299467"/>
    <lineage>
        <taxon>Eukaryota</taxon>
        <taxon>Metazoa</taxon>
        <taxon>Ecdysozoa</taxon>
        <taxon>Arthropoda</taxon>
        <taxon>Chelicerata</taxon>
        <taxon>Arachnida</taxon>
        <taxon>Acari</taxon>
        <taxon>Acariformes</taxon>
        <taxon>Trombidiformes</taxon>
        <taxon>Prostigmata</taxon>
        <taxon>Anystina</taxon>
        <taxon>Parasitengona</taxon>
        <taxon>Trombiculoidea</taxon>
        <taxon>Trombiculidae</taxon>
        <taxon>Leptotrombidium</taxon>
    </lineage>
</organism>
<feature type="domain" description="Lipase" evidence="5">
    <location>
        <begin position="4"/>
        <end position="59"/>
    </location>
</feature>
<dbReference type="VEuPathDB" id="VectorBase:LDEU002328"/>
<dbReference type="Gene3D" id="3.40.50.1820">
    <property type="entry name" value="alpha/beta hydrolase"/>
    <property type="match status" value="1"/>
</dbReference>
<dbReference type="InterPro" id="IPR013818">
    <property type="entry name" value="Lipase"/>
</dbReference>
<comment type="similarity">
    <text evidence="2 4">Belongs to the AB hydrolase superfamily. Lipase family.</text>
</comment>
<dbReference type="InterPro" id="IPR000734">
    <property type="entry name" value="TAG_lipase"/>
</dbReference>
<dbReference type="SUPFAM" id="SSF53474">
    <property type="entry name" value="alpha/beta-Hydrolases"/>
    <property type="match status" value="1"/>
</dbReference>
<keyword evidence="3" id="KW-0964">Secreted</keyword>
<evidence type="ECO:0000256" key="1">
    <source>
        <dbReference type="ARBA" id="ARBA00004613"/>
    </source>
</evidence>
<keyword evidence="7" id="KW-1185">Reference proteome</keyword>
<dbReference type="AlphaFoldDB" id="A0A443SQA2"/>
<evidence type="ECO:0000256" key="2">
    <source>
        <dbReference type="ARBA" id="ARBA00010701"/>
    </source>
</evidence>
<comment type="subcellular location">
    <subcellularLocation>
        <location evidence="1">Secreted</location>
    </subcellularLocation>
</comment>
<dbReference type="Pfam" id="PF00151">
    <property type="entry name" value="Lipase"/>
    <property type="match status" value="1"/>
</dbReference>
<proteinExistence type="inferred from homology"/>
<dbReference type="Gene3D" id="2.60.60.20">
    <property type="entry name" value="PLAT/LH2 domain"/>
    <property type="match status" value="1"/>
</dbReference>
<dbReference type="STRING" id="299467.A0A443SQA2"/>
<dbReference type="GO" id="GO:0016042">
    <property type="term" value="P:lipid catabolic process"/>
    <property type="evidence" value="ECO:0007669"/>
    <property type="project" value="TreeGrafter"/>
</dbReference>
<dbReference type="Proteomes" id="UP000288716">
    <property type="component" value="Unassembled WGS sequence"/>
</dbReference>
<name>A0A443SQA2_9ACAR</name>
<dbReference type="GO" id="GO:0016298">
    <property type="term" value="F:lipase activity"/>
    <property type="evidence" value="ECO:0007669"/>
    <property type="project" value="InterPro"/>
</dbReference>
<protein>
    <submittedName>
        <fullName evidence="6">Pancreatic lipase-related protein 1-like protein</fullName>
    </submittedName>
</protein>
<evidence type="ECO:0000313" key="6">
    <source>
        <dbReference type="EMBL" id="RWS29716.1"/>
    </source>
</evidence>
<sequence>MSPECKFHAFACETYEKFLRGQCFDCGKDGKQCANMGYFAYKSSARGRMYLVTRETEPFCANPYKIAIENRVAQGSTWGKIEIDFHSKDANETFQLTSESDEIKEASLIQGLVVAHPKLRNITHVIMRYSKYRGWIYSGKDYWTIQKIALTNGDGESVSFCGPNMILDDNFPLHINLFPGNCTTHIAFPSARLARLVWQVVSDPKSGQPPKLYWRLAVDPYDNKDFSKR</sequence>
<dbReference type="PANTHER" id="PTHR11610">
    <property type="entry name" value="LIPASE"/>
    <property type="match status" value="1"/>
</dbReference>